<accession>A0AAN9HYN9</accession>
<keyword evidence="3" id="KW-0722">Serine protease inhibitor</keyword>
<evidence type="ECO:0000256" key="3">
    <source>
        <dbReference type="ARBA" id="ARBA00022900"/>
    </source>
</evidence>
<reference evidence="5 6" key="1">
    <citation type="submission" date="2024-01" db="EMBL/GenBank/DDBJ databases">
        <title>The genomes of 5 underutilized Papilionoideae crops provide insights into root nodulation and disease resistanc.</title>
        <authorList>
            <person name="Yuan L."/>
        </authorList>
    </citation>
    <scope>NUCLEOTIDE SEQUENCE [LARGE SCALE GENOMIC DNA]</scope>
    <source>
        <strain evidence="5">ZHUSHIDOU_FW_LH</strain>
        <tissue evidence="5">Leaf</tissue>
    </source>
</reference>
<keyword evidence="6" id="KW-1185">Reference proteome</keyword>
<dbReference type="InterPro" id="IPR051391">
    <property type="entry name" value="Protease_inhibitor_I20"/>
</dbReference>
<dbReference type="InterPro" id="IPR003465">
    <property type="entry name" value="Prot_inh_I20"/>
</dbReference>
<dbReference type="PANTHER" id="PTHR33832">
    <property type="entry name" value="SERINE-TYPE ENDOPEPTIDASE INHIBITOR"/>
    <property type="match status" value="1"/>
</dbReference>
<dbReference type="SUPFAM" id="SSF100897">
    <property type="entry name" value="Plant proteinase inhibitors"/>
    <property type="match status" value="1"/>
</dbReference>
<protein>
    <recommendedName>
        <fullName evidence="7">Protease inhibitor</fullName>
    </recommendedName>
</protein>
<evidence type="ECO:0008006" key="7">
    <source>
        <dbReference type="Google" id="ProtNLM"/>
    </source>
</evidence>
<keyword evidence="4" id="KW-0732">Signal</keyword>
<evidence type="ECO:0000256" key="2">
    <source>
        <dbReference type="ARBA" id="ARBA00022690"/>
    </source>
</evidence>
<evidence type="ECO:0000256" key="4">
    <source>
        <dbReference type="SAM" id="SignalP"/>
    </source>
</evidence>
<dbReference type="EMBL" id="JAYWIO010000005">
    <property type="protein sequence ID" value="KAK7258624.1"/>
    <property type="molecule type" value="Genomic_DNA"/>
</dbReference>
<dbReference type="Gene3D" id="3.30.60.30">
    <property type="match status" value="1"/>
</dbReference>
<comment type="caution">
    <text evidence="5">The sequence shown here is derived from an EMBL/GenBank/DDBJ whole genome shotgun (WGS) entry which is preliminary data.</text>
</comment>
<comment type="similarity">
    <text evidence="1">Belongs to the protease inhibitor I20 (potato type II proteinase inhibitor) family.</text>
</comment>
<gene>
    <name evidence="5" type="ORF">RIF29_24205</name>
</gene>
<dbReference type="Pfam" id="PF02428">
    <property type="entry name" value="Prot_inhib_II"/>
    <property type="match status" value="1"/>
</dbReference>
<sequence length="80" mass="8422">MASNKKFEVILLAFVCGAILLGGNMKSVEAKICPQVCYDVAYMTCKSSGDQHLTPACNCCIASKGCTLYNADGTPFCTAS</sequence>
<dbReference type="GO" id="GO:0004867">
    <property type="term" value="F:serine-type endopeptidase inhibitor activity"/>
    <property type="evidence" value="ECO:0007669"/>
    <property type="project" value="UniProtKB-KW"/>
</dbReference>
<evidence type="ECO:0000256" key="1">
    <source>
        <dbReference type="ARBA" id="ARBA00007766"/>
    </source>
</evidence>
<organism evidence="5 6">
    <name type="scientific">Crotalaria pallida</name>
    <name type="common">Smooth rattlebox</name>
    <name type="synonym">Crotalaria striata</name>
    <dbReference type="NCBI Taxonomy" id="3830"/>
    <lineage>
        <taxon>Eukaryota</taxon>
        <taxon>Viridiplantae</taxon>
        <taxon>Streptophyta</taxon>
        <taxon>Embryophyta</taxon>
        <taxon>Tracheophyta</taxon>
        <taxon>Spermatophyta</taxon>
        <taxon>Magnoliopsida</taxon>
        <taxon>eudicotyledons</taxon>
        <taxon>Gunneridae</taxon>
        <taxon>Pentapetalae</taxon>
        <taxon>rosids</taxon>
        <taxon>fabids</taxon>
        <taxon>Fabales</taxon>
        <taxon>Fabaceae</taxon>
        <taxon>Papilionoideae</taxon>
        <taxon>50 kb inversion clade</taxon>
        <taxon>genistoids sensu lato</taxon>
        <taxon>core genistoids</taxon>
        <taxon>Crotalarieae</taxon>
        <taxon>Crotalaria</taxon>
    </lineage>
</organism>
<dbReference type="PANTHER" id="PTHR33832:SF15">
    <property type="entry name" value="SERINE-TYPE ENDOPEPTIDASE INHIBITOR"/>
    <property type="match status" value="1"/>
</dbReference>
<proteinExistence type="inferred from homology"/>
<name>A0AAN9HYN9_CROPI</name>
<dbReference type="AlphaFoldDB" id="A0AAN9HYN9"/>
<evidence type="ECO:0000313" key="5">
    <source>
        <dbReference type="EMBL" id="KAK7258624.1"/>
    </source>
</evidence>
<feature type="chain" id="PRO_5043031763" description="Protease inhibitor" evidence="4">
    <location>
        <begin position="31"/>
        <end position="80"/>
    </location>
</feature>
<feature type="signal peptide" evidence="4">
    <location>
        <begin position="1"/>
        <end position="30"/>
    </location>
</feature>
<dbReference type="Proteomes" id="UP001372338">
    <property type="component" value="Unassembled WGS sequence"/>
</dbReference>
<keyword evidence="2" id="KW-0646">Protease inhibitor</keyword>
<evidence type="ECO:0000313" key="6">
    <source>
        <dbReference type="Proteomes" id="UP001372338"/>
    </source>
</evidence>